<dbReference type="AlphaFoldDB" id="A0A1I1E1I0"/>
<sequence length="184" mass="20045">MKRRHILGLATGTLSGSLLVGSGAFNTARVDRNISVDVVTDERAYLALNALPTENESGDVLGRSTNPGRKTRFQFPGTYEELDDLTRGEGLGSNSRYYFDRLVEVRNQGTNNIVVYTEYEGMLDFVAFYDTDDDRRLLTDKSTGIELAPGEDFDAGVVIDTSGTESGTTVDETVTIVGRAIDGD</sequence>
<accession>A0A1I1E1I0</accession>
<dbReference type="RefSeq" id="WP_089785621.1">
    <property type="nucleotide sequence ID" value="NZ_FOKW01000002.1"/>
</dbReference>
<gene>
    <name evidence="1" type="ORF">SAMN05444422_10224</name>
</gene>
<evidence type="ECO:0000313" key="2">
    <source>
        <dbReference type="Proteomes" id="UP000199161"/>
    </source>
</evidence>
<reference evidence="2" key="1">
    <citation type="submission" date="2016-10" db="EMBL/GenBank/DDBJ databases">
        <authorList>
            <person name="Varghese N."/>
            <person name="Submissions S."/>
        </authorList>
    </citation>
    <scope>NUCLEOTIDE SEQUENCE [LARGE SCALE GENOMIC DNA]</scope>
    <source>
        <strain evidence="2">DSM 13078</strain>
    </source>
</reference>
<name>A0A1I1E1I0_NATHA</name>
<organism evidence="1 2">
    <name type="scientific">Natronobacterium haloterrestre</name>
    <name type="common">Halobiforma haloterrestris</name>
    <dbReference type="NCBI Taxonomy" id="148448"/>
    <lineage>
        <taxon>Archaea</taxon>
        <taxon>Methanobacteriati</taxon>
        <taxon>Methanobacteriota</taxon>
        <taxon>Stenosarchaea group</taxon>
        <taxon>Halobacteria</taxon>
        <taxon>Halobacteriales</taxon>
        <taxon>Natrialbaceae</taxon>
        <taxon>Natronobacterium</taxon>
    </lineage>
</organism>
<dbReference type="EMBL" id="FOKW01000002">
    <property type="protein sequence ID" value="SFB79068.1"/>
    <property type="molecule type" value="Genomic_DNA"/>
</dbReference>
<dbReference type="Proteomes" id="UP000199161">
    <property type="component" value="Unassembled WGS sequence"/>
</dbReference>
<keyword evidence="2" id="KW-1185">Reference proteome</keyword>
<evidence type="ECO:0008006" key="3">
    <source>
        <dbReference type="Google" id="ProtNLM"/>
    </source>
</evidence>
<protein>
    <recommendedName>
        <fullName evidence="3">DUF1102 domain-containing protein</fullName>
    </recommendedName>
</protein>
<dbReference type="Pfam" id="PF06510">
    <property type="entry name" value="DUF1102"/>
    <property type="match status" value="1"/>
</dbReference>
<dbReference type="InterPro" id="IPR009482">
    <property type="entry name" value="DUF1102"/>
</dbReference>
<proteinExistence type="predicted"/>
<evidence type="ECO:0000313" key="1">
    <source>
        <dbReference type="EMBL" id="SFB79068.1"/>
    </source>
</evidence>
<dbReference type="OrthoDB" id="269319at2157"/>